<organism evidence="2 3">
    <name type="scientific">Primorskyibacter sedentarius</name>
    <dbReference type="NCBI Taxonomy" id="745311"/>
    <lineage>
        <taxon>Bacteria</taxon>
        <taxon>Pseudomonadati</taxon>
        <taxon>Pseudomonadota</taxon>
        <taxon>Alphaproteobacteria</taxon>
        <taxon>Rhodobacterales</taxon>
        <taxon>Roseobacteraceae</taxon>
        <taxon>Primorskyibacter</taxon>
    </lineage>
</organism>
<evidence type="ECO:0000256" key="1">
    <source>
        <dbReference type="SAM" id="MobiDB-lite"/>
    </source>
</evidence>
<dbReference type="EMBL" id="SLZU01000038">
    <property type="protein sequence ID" value="TCS52475.1"/>
    <property type="molecule type" value="Genomic_DNA"/>
</dbReference>
<gene>
    <name evidence="2" type="ORF">EDD52_1386</name>
</gene>
<evidence type="ECO:0000313" key="3">
    <source>
        <dbReference type="Proteomes" id="UP000295696"/>
    </source>
</evidence>
<feature type="region of interest" description="Disordered" evidence="1">
    <location>
        <begin position="229"/>
        <end position="248"/>
    </location>
</feature>
<evidence type="ECO:0000313" key="2">
    <source>
        <dbReference type="EMBL" id="TCS52475.1"/>
    </source>
</evidence>
<sequence length="356" mass="37935">MADDPLFTREELLTELESLSARNEAVGARMTSLRGNLNSFKHTATANEKQVDDHISVIARERDALKRDLQAVNDLMARFDDPRAVELGGEVHAISGEVGVALNDAEKALNEAATSKQQRSDGLKAISKGLDGVAERQTDLTEAIAKECSEPEIEKLRVIQLYLLLLGLENDLNELRKDFLELVIVFQGLLVTAISLKVLAMQLKMLLSQIQAILTKILILLIPVGPPGPAGPPGPPGPQGPPGMAPRPSPFIDLSGPSAISAGQGAILSYDSAGLNHVNLEFATDPAGPFLDLGQGGTLSLTLGLALIIQEARNLPVPRSGVVWTPNSRGRIFVRALGQDANDTTIATDTISFVVS</sequence>
<accession>A0A4R3ISE9</accession>
<dbReference type="AlphaFoldDB" id="A0A4R3ISE9"/>
<name>A0A4R3ISE9_9RHOB</name>
<protein>
    <submittedName>
        <fullName evidence="2">Uncharacterized protein</fullName>
    </submittedName>
</protein>
<dbReference type="Proteomes" id="UP000295696">
    <property type="component" value="Unassembled WGS sequence"/>
</dbReference>
<proteinExistence type="predicted"/>
<reference evidence="2 3" key="1">
    <citation type="submission" date="2019-03" db="EMBL/GenBank/DDBJ databases">
        <title>Genomic Encyclopedia of Type Strains, Phase IV (KMG-IV): sequencing the most valuable type-strain genomes for metagenomic binning, comparative biology and taxonomic classification.</title>
        <authorList>
            <person name="Goeker M."/>
        </authorList>
    </citation>
    <scope>NUCLEOTIDE SEQUENCE [LARGE SCALE GENOMIC DNA]</scope>
    <source>
        <strain evidence="2 3">DSM 104836</strain>
    </source>
</reference>
<comment type="caution">
    <text evidence="2">The sequence shown here is derived from an EMBL/GenBank/DDBJ whole genome shotgun (WGS) entry which is preliminary data.</text>
</comment>
<keyword evidence="3" id="KW-1185">Reference proteome</keyword>
<dbReference type="RefSeq" id="WP_132248838.1">
    <property type="nucleotide sequence ID" value="NZ_SLZU01000038.1"/>
</dbReference>